<dbReference type="PANTHER" id="PTHR34384:SF6">
    <property type="entry name" value="STAPHYLOFERRIN B SYNTHASE"/>
    <property type="match status" value="1"/>
</dbReference>
<dbReference type="Gene3D" id="6.10.250.3370">
    <property type="match status" value="1"/>
</dbReference>
<comment type="similarity">
    <text evidence="2">Belongs to the IucA/IucC family.</text>
</comment>
<dbReference type="Gene3D" id="1.10.510.40">
    <property type="match status" value="1"/>
</dbReference>
<feature type="domain" description="Aerobactin siderophore biosynthesis IucA/IucC N-terminal" evidence="3">
    <location>
        <begin position="153"/>
        <end position="402"/>
    </location>
</feature>
<evidence type="ECO:0000313" key="5">
    <source>
        <dbReference type="EMBL" id="XAY08174.1"/>
    </source>
</evidence>
<dbReference type="RefSeq" id="WP_354699358.1">
    <property type="nucleotide sequence ID" value="NZ_CP114014.1"/>
</dbReference>
<reference evidence="5" key="1">
    <citation type="submission" date="2022-12" db="EMBL/GenBank/DDBJ databases">
        <title>Paraconexibacter alkalitolerans sp. nov. and Baekduia alba sp. nov., isolated from soil and emended description of the genera Paraconexibacter (Chun et al., 2020) and Baekduia (An et al., 2020).</title>
        <authorList>
            <person name="Vieira S."/>
            <person name="Huber K.J."/>
            <person name="Geppert A."/>
            <person name="Wolf J."/>
            <person name="Neumann-Schaal M."/>
            <person name="Muesken M."/>
            <person name="Overmann J."/>
        </authorList>
    </citation>
    <scope>NUCLEOTIDE SEQUENCE</scope>
    <source>
        <strain evidence="5">AEG42_29</strain>
    </source>
</reference>
<feature type="domain" description="Aerobactin siderophore biosynthesis IucA/IucC-like C-terminal" evidence="4">
    <location>
        <begin position="424"/>
        <end position="586"/>
    </location>
</feature>
<dbReference type="Pfam" id="PF06276">
    <property type="entry name" value="FhuF"/>
    <property type="match status" value="1"/>
</dbReference>
<dbReference type="InterPro" id="IPR037455">
    <property type="entry name" value="LucA/IucC-like"/>
</dbReference>
<dbReference type="AlphaFoldDB" id="A0AAU7B2L7"/>
<dbReference type="InterPro" id="IPR007310">
    <property type="entry name" value="Aerobactin_biosyn_IucA/IucC_N"/>
</dbReference>
<dbReference type="GO" id="GO:0016881">
    <property type="term" value="F:acid-amino acid ligase activity"/>
    <property type="evidence" value="ECO:0007669"/>
    <property type="project" value="UniProtKB-ARBA"/>
</dbReference>
<sequence>MSARTLDALTSDGGAAYAQAGRELLAKLIGELTFEDVLTPAILSDPDADLPGPDAAVLELALGDLIVSGRARRRSLGHWRVAPASLTARDAATGAARPLPDPALVVALGAPAAGADASTTAGLVAEVAATVLSDAVQLHRGRPARELLDAAPIDVEAELRGHPWIVAAKGRIGFDSGDLDHYAPEAQRTLQLDWLAVAADRIDTRALPGLTHRQVVDEQLGAQEADRLRARAAAAGHDPDTTVLLPVHPWQWRERILALHAADLASGAITHLGTAAPTYRARQSIRTLVDAGPDGELRRELKLPLSILNTSVYRGLPRARALAAPVLTEWLVGCVDRDPFLQETGLVLLGEVASASVAHTAFGTIEGVPYQHTEMLGAIWREPVAAQLHEGERALPLAALFHVDPAGESLIEHLIARSGLTVDAWVRALHEVSLPPLCHVLYRYGATFSPHGQNTLVVLRDDVPTRIVVKDFVDDATICAEPLPELLDLSPAVRAALGDGVEPAVITQWIQAGLLVCAHRYIAELLADRCGYPEAAFWAAARAALHGYQDRFEDELGPRFDLFDLDAPVFVKLCLNRVRILERGYRDGAERPIAAASGWIDNPLHAPAPAPVTT</sequence>
<comment type="pathway">
    <text evidence="1">Siderophore biosynthesis.</text>
</comment>
<dbReference type="KEGG" id="parq:DSM112329_05072"/>
<evidence type="ECO:0000259" key="3">
    <source>
        <dbReference type="Pfam" id="PF04183"/>
    </source>
</evidence>
<dbReference type="InterPro" id="IPR022770">
    <property type="entry name" value="IucA/IucC-like_C"/>
</dbReference>
<protein>
    <submittedName>
        <fullName evidence="5">Aerobactin synthase</fullName>
        <ecNumber evidence="5">6.3.2.39</ecNumber>
    </submittedName>
</protein>
<dbReference type="PANTHER" id="PTHR34384">
    <property type="entry name" value="L-2,3-DIAMINOPROPANOATE--CITRATE LIGASE"/>
    <property type="match status" value="1"/>
</dbReference>
<proteinExistence type="inferred from homology"/>
<organism evidence="5">
    <name type="scientific">Paraconexibacter sp. AEG42_29</name>
    <dbReference type="NCBI Taxonomy" id="2997339"/>
    <lineage>
        <taxon>Bacteria</taxon>
        <taxon>Bacillati</taxon>
        <taxon>Actinomycetota</taxon>
        <taxon>Thermoleophilia</taxon>
        <taxon>Solirubrobacterales</taxon>
        <taxon>Paraconexibacteraceae</taxon>
        <taxon>Paraconexibacter</taxon>
    </lineage>
</organism>
<evidence type="ECO:0000256" key="1">
    <source>
        <dbReference type="ARBA" id="ARBA00004924"/>
    </source>
</evidence>
<accession>A0AAU7B2L7</accession>
<gene>
    <name evidence="5" type="primary">iucC</name>
    <name evidence="5" type="ORF">DSM112329_05072</name>
</gene>
<evidence type="ECO:0000259" key="4">
    <source>
        <dbReference type="Pfam" id="PF06276"/>
    </source>
</evidence>
<dbReference type="Gene3D" id="3.30.310.280">
    <property type="match status" value="1"/>
</dbReference>
<name>A0AAU7B2L7_9ACTN</name>
<dbReference type="EMBL" id="CP114014">
    <property type="protein sequence ID" value="XAY08174.1"/>
    <property type="molecule type" value="Genomic_DNA"/>
</dbReference>
<dbReference type="EC" id="6.3.2.39" evidence="5"/>
<keyword evidence="5" id="KW-0436">Ligase</keyword>
<evidence type="ECO:0000256" key="2">
    <source>
        <dbReference type="ARBA" id="ARBA00007832"/>
    </source>
</evidence>
<dbReference type="Pfam" id="PF04183">
    <property type="entry name" value="IucA_IucC"/>
    <property type="match status" value="1"/>
</dbReference>
<dbReference type="GO" id="GO:0019290">
    <property type="term" value="P:siderophore biosynthetic process"/>
    <property type="evidence" value="ECO:0007669"/>
    <property type="project" value="InterPro"/>
</dbReference>